<evidence type="ECO:0000256" key="1">
    <source>
        <dbReference type="ARBA" id="ARBA00022553"/>
    </source>
</evidence>
<name>A0ABM7YK20_9BURK</name>
<dbReference type="InterPro" id="IPR011006">
    <property type="entry name" value="CheY-like_superfamily"/>
</dbReference>
<keyword evidence="5" id="KW-1185">Reference proteome</keyword>
<gene>
    <name evidence="4" type="ORF">CATMQ487_16580</name>
</gene>
<evidence type="ECO:0000313" key="5">
    <source>
        <dbReference type="Proteomes" id="UP001057498"/>
    </source>
</evidence>
<proteinExistence type="predicted"/>
<dbReference type="Pfam" id="PF00072">
    <property type="entry name" value="Response_reg"/>
    <property type="match status" value="1"/>
</dbReference>
<accession>A0ABM7YK20</accession>
<dbReference type="PROSITE" id="PS50110">
    <property type="entry name" value="RESPONSE_REGULATORY"/>
    <property type="match status" value="1"/>
</dbReference>
<dbReference type="SUPFAM" id="SSF52172">
    <property type="entry name" value="CheY-like"/>
    <property type="match status" value="1"/>
</dbReference>
<dbReference type="InterPro" id="IPR050595">
    <property type="entry name" value="Bact_response_regulator"/>
</dbReference>
<dbReference type="SMART" id="SM00448">
    <property type="entry name" value="REC"/>
    <property type="match status" value="1"/>
</dbReference>
<reference evidence="4" key="1">
    <citation type="submission" date="2022-04" db="EMBL/GenBank/DDBJ databases">
        <title>Whole genome sequence of Sphaerotilus sp. FB-5.</title>
        <authorList>
            <person name="Takeda M."/>
            <person name="Narihara S."/>
            <person name="Akimoto M."/>
            <person name="Akimoto R."/>
            <person name="Nishiyashiki S."/>
            <person name="Murakami T."/>
        </authorList>
    </citation>
    <scope>NUCLEOTIDE SEQUENCE</scope>
    <source>
        <strain evidence="4">FB-5</strain>
    </source>
</reference>
<dbReference type="EMBL" id="AP025730">
    <property type="protein sequence ID" value="BDI04688.1"/>
    <property type="molecule type" value="Genomic_DNA"/>
</dbReference>
<evidence type="ECO:0000259" key="3">
    <source>
        <dbReference type="PROSITE" id="PS50110"/>
    </source>
</evidence>
<dbReference type="InterPro" id="IPR001789">
    <property type="entry name" value="Sig_transdc_resp-reg_receiver"/>
</dbReference>
<dbReference type="PANTHER" id="PTHR44591">
    <property type="entry name" value="STRESS RESPONSE REGULATOR PROTEIN 1"/>
    <property type="match status" value="1"/>
</dbReference>
<protein>
    <recommendedName>
        <fullName evidence="3">Response regulatory domain-containing protein</fullName>
    </recommendedName>
</protein>
<feature type="domain" description="Response regulatory" evidence="3">
    <location>
        <begin position="9"/>
        <end position="125"/>
    </location>
</feature>
<evidence type="ECO:0000313" key="4">
    <source>
        <dbReference type="EMBL" id="BDI04688.1"/>
    </source>
</evidence>
<feature type="modified residue" description="4-aspartylphosphate" evidence="2">
    <location>
        <position position="58"/>
    </location>
</feature>
<keyword evidence="1 2" id="KW-0597">Phosphoprotein</keyword>
<sequence>MTGTSGMKRILIVDDEPNVMRVLKLMLERAGHQVRTAADGLAGLEMARAEAPDVLITDIQMPRMDGRELVRTLHAEAPQRGFDIYVMTSMTEREEREWVRRIPRVAFLEKPVSPRQLVACLARGLDDGNEGAGHVGS</sequence>
<dbReference type="Proteomes" id="UP001057498">
    <property type="component" value="Chromosome"/>
</dbReference>
<evidence type="ECO:0000256" key="2">
    <source>
        <dbReference type="PROSITE-ProRule" id="PRU00169"/>
    </source>
</evidence>
<dbReference type="PANTHER" id="PTHR44591:SF3">
    <property type="entry name" value="RESPONSE REGULATORY DOMAIN-CONTAINING PROTEIN"/>
    <property type="match status" value="1"/>
</dbReference>
<organism evidence="4 5">
    <name type="scientific">Sphaerotilus microaerophilus</name>
    <dbReference type="NCBI Taxonomy" id="2914710"/>
    <lineage>
        <taxon>Bacteria</taxon>
        <taxon>Pseudomonadati</taxon>
        <taxon>Pseudomonadota</taxon>
        <taxon>Betaproteobacteria</taxon>
        <taxon>Burkholderiales</taxon>
        <taxon>Sphaerotilaceae</taxon>
        <taxon>Sphaerotilus</taxon>
    </lineage>
</organism>
<dbReference type="Gene3D" id="3.40.50.2300">
    <property type="match status" value="1"/>
</dbReference>